<organism evidence="2 3">
    <name type="scientific">Cryoendolithus antarcticus</name>
    <dbReference type="NCBI Taxonomy" id="1507870"/>
    <lineage>
        <taxon>Eukaryota</taxon>
        <taxon>Fungi</taxon>
        <taxon>Dikarya</taxon>
        <taxon>Ascomycota</taxon>
        <taxon>Pezizomycotina</taxon>
        <taxon>Dothideomycetes</taxon>
        <taxon>Dothideomycetidae</taxon>
        <taxon>Cladosporiales</taxon>
        <taxon>Cladosporiaceae</taxon>
        <taxon>Cryoendolithus</taxon>
    </lineage>
</organism>
<gene>
    <name evidence="2" type="ORF">B0A48_00216</name>
</gene>
<evidence type="ECO:0000313" key="2">
    <source>
        <dbReference type="EMBL" id="OQO14834.1"/>
    </source>
</evidence>
<feature type="compositionally biased region" description="Gly residues" evidence="1">
    <location>
        <begin position="83"/>
        <end position="97"/>
    </location>
</feature>
<dbReference type="Proteomes" id="UP000192596">
    <property type="component" value="Unassembled WGS sequence"/>
</dbReference>
<dbReference type="AlphaFoldDB" id="A0A1V8TU50"/>
<evidence type="ECO:0000256" key="1">
    <source>
        <dbReference type="SAM" id="MobiDB-lite"/>
    </source>
</evidence>
<dbReference type="EMBL" id="NAJO01000001">
    <property type="protein sequence ID" value="OQO14834.1"/>
    <property type="molecule type" value="Genomic_DNA"/>
</dbReference>
<keyword evidence="3" id="KW-1185">Reference proteome</keyword>
<reference evidence="3" key="1">
    <citation type="submission" date="2017-03" db="EMBL/GenBank/DDBJ databases">
        <title>Genomes of endolithic fungi from Antarctica.</title>
        <authorList>
            <person name="Coleine C."/>
            <person name="Masonjones S."/>
            <person name="Stajich J.E."/>
        </authorList>
    </citation>
    <scope>NUCLEOTIDE SEQUENCE [LARGE SCALE GENOMIC DNA]</scope>
    <source>
        <strain evidence="3">CCFEE 5527</strain>
    </source>
</reference>
<feature type="region of interest" description="Disordered" evidence="1">
    <location>
        <begin position="73"/>
        <end position="152"/>
    </location>
</feature>
<proteinExistence type="predicted"/>
<evidence type="ECO:0000313" key="3">
    <source>
        <dbReference type="Proteomes" id="UP000192596"/>
    </source>
</evidence>
<accession>A0A1V8TU50</accession>
<feature type="region of interest" description="Disordered" evidence="1">
    <location>
        <begin position="1"/>
        <end position="38"/>
    </location>
</feature>
<feature type="region of interest" description="Disordered" evidence="1">
    <location>
        <begin position="177"/>
        <end position="196"/>
    </location>
</feature>
<sequence>MVVKRRNMAWGPTGDPSYGAGQSAYNGGPQYGQPGYGHEKEGGNNAMLYGAGGLAAGAVCGILIANAMDDDDHHGGAAQGQPQGYGGDPSYGQGGYGAPPASAPQEVLPATDADSDSVSSSDRESVQDARAEYEEAVAEASEGSSSDAEEVAEAREDYVRMIQNSILYIELTPFATSRKKPTRRPTKTEDETADSWQLRRAADRRALMAVDAAQGLSTA</sequence>
<name>A0A1V8TU50_9PEZI</name>
<protein>
    <submittedName>
        <fullName evidence="2">Uncharacterized protein</fullName>
    </submittedName>
</protein>
<dbReference type="InParanoid" id="A0A1V8TU50"/>
<dbReference type="STRING" id="1507870.A0A1V8TU50"/>
<feature type="compositionally biased region" description="Basic and acidic residues" evidence="1">
    <location>
        <begin position="121"/>
        <end position="133"/>
    </location>
</feature>
<comment type="caution">
    <text evidence="2">The sequence shown here is derived from an EMBL/GenBank/DDBJ whole genome shotgun (WGS) entry which is preliminary data.</text>
</comment>